<dbReference type="Gene3D" id="2.60.470.10">
    <property type="entry name" value="Acid-sensing ion channels like domains"/>
    <property type="match status" value="1"/>
</dbReference>
<keyword evidence="10 12" id="KW-0739">Sodium transport</keyword>
<dbReference type="AlphaFoldDB" id="A0AAW1UZF8"/>
<evidence type="ECO:0000256" key="2">
    <source>
        <dbReference type="ARBA" id="ARBA00007193"/>
    </source>
</evidence>
<dbReference type="GO" id="GO:0015280">
    <property type="term" value="F:ligand-gated sodium channel activity"/>
    <property type="evidence" value="ECO:0007669"/>
    <property type="project" value="TreeGrafter"/>
</dbReference>
<evidence type="ECO:0000256" key="4">
    <source>
        <dbReference type="ARBA" id="ARBA00022461"/>
    </source>
</evidence>
<dbReference type="Proteomes" id="UP001431783">
    <property type="component" value="Unassembled WGS sequence"/>
</dbReference>
<keyword evidence="16" id="KW-1185">Reference proteome</keyword>
<reference evidence="15 16" key="1">
    <citation type="submission" date="2023-03" db="EMBL/GenBank/DDBJ databases">
        <title>Genome insight into feeding habits of ladybird beetles.</title>
        <authorList>
            <person name="Li H.-S."/>
            <person name="Huang Y.-H."/>
            <person name="Pang H."/>
        </authorList>
    </citation>
    <scope>NUCLEOTIDE SEQUENCE [LARGE SCALE GENOMIC DNA]</scope>
    <source>
        <strain evidence="15">SYSU_2023b</strain>
        <tissue evidence="15">Whole body</tissue>
    </source>
</reference>
<feature type="transmembrane region" description="Helical" evidence="14">
    <location>
        <begin position="108"/>
        <end position="130"/>
    </location>
</feature>
<keyword evidence="8 12" id="KW-0406">Ion transport</keyword>
<evidence type="ECO:0000256" key="5">
    <source>
        <dbReference type="ARBA" id="ARBA00022692"/>
    </source>
</evidence>
<evidence type="ECO:0000256" key="11">
    <source>
        <dbReference type="ARBA" id="ARBA00023303"/>
    </source>
</evidence>
<keyword evidence="6 14" id="KW-1133">Transmembrane helix</keyword>
<evidence type="ECO:0000256" key="12">
    <source>
        <dbReference type="RuleBase" id="RU000679"/>
    </source>
</evidence>
<keyword evidence="4 12" id="KW-0894">Sodium channel</keyword>
<keyword evidence="5 12" id="KW-0812">Transmembrane</keyword>
<protein>
    <recommendedName>
        <fullName evidence="17">Sodium channel protein Nach</fullName>
    </recommendedName>
</protein>
<keyword evidence="7" id="KW-0915">Sodium</keyword>
<dbReference type="PANTHER" id="PTHR11690">
    <property type="entry name" value="AMILORIDE-SENSITIVE SODIUM CHANNEL-RELATED"/>
    <property type="match status" value="1"/>
</dbReference>
<name>A0AAW1UZF8_9CUCU</name>
<evidence type="ECO:0008006" key="17">
    <source>
        <dbReference type="Google" id="ProtNLM"/>
    </source>
</evidence>
<evidence type="ECO:0000256" key="1">
    <source>
        <dbReference type="ARBA" id="ARBA00004141"/>
    </source>
</evidence>
<dbReference type="InterPro" id="IPR001873">
    <property type="entry name" value="ENaC"/>
</dbReference>
<evidence type="ECO:0000256" key="3">
    <source>
        <dbReference type="ARBA" id="ARBA00022448"/>
    </source>
</evidence>
<evidence type="ECO:0000256" key="14">
    <source>
        <dbReference type="SAM" id="Phobius"/>
    </source>
</evidence>
<keyword evidence="13" id="KW-0175">Coiled coil</keyword>
<dbReference type="PANTHER" id="PTHR11690:SF243">
    <property type="entry name" value="PICKPOCKET 12-RELATED"/>
    <property type="match status" value="1"/>
</dbReference>
<evidence type="ECO:0000256" key="6">
    <source>
        <dbReference type="ARBA" id="ARBA00022989"/>
    </source>
</evidence>
<dbReference type="PRINTS" id="PR01078">
    <property type="entry name" value="AMINACHANNEL"/>
</dbReference>
<evidence type="ECO:0000256" key="10">
    <source>
        <dbReference type="ARBA" id="ARBA00023201"/>
    </source>
</evidence>
<evidence type="ECO:0000256" key="9">
    <source>
        <dbReference type="ARBA" id="ARBA00023136"/>
    </source>
</evidence>
<gene>
    <name evidence="15" type="ORF">WA026_000987</name>
</gene>
<evidence type="ECO:0000256" key="8">
    <source>
        <dbReference type="ARBA" id="ARBA00023065"/>
    </source>
</evidence>
<organism evidence="15 16">
    <name type="scientific">Henosepilachna vigintioctopunctata</name>
    <dbReference type="NCBI Taxonomy" id="420089"/>
    <lineage>
        <taxon>Eukaryota</taxon>
        <taxon>Metazoa</taxon>
        <taxon>Ecdysozoa</taxon>
        <taxon>Arthropoda</taxon>
        <taxon>Hexapoda</taxon>
        <taxon>Insecta</taxon>
        <taxon>Pterygota</taxon>
        <taxon>Neoptera</taxon>
        <taxon>Endopterygota</taxon>
        <taxon>Coleoptera</taxon>
        <taxon>Polyphaga</taxon>
        <taxon>Cucujiformia</taxon>
        <taxon>Coccinelloidea</taxon>
        <taxon>Coccinellidae</taxon>
        <taxon>Epilachninae</taxon>
        <taxon>Epilachnini</taxon>
        <taxon>Henosepilachna</taxon>
    </lineage>
</organism>
<keyword evidence="11 12" id="KW-0407">Ion channel</keyword>
<sequence length="447" mass="51058">MRESQRFLRMIGPYNTIRPRKPISGFGWNQEGKHQAVFRIDDFNNGYSRDVTVAMPITGDMQRKSKKKSTSAPVTKKLLYQVENYCDNATLHGLRYIGDPSLSLCERLFWFCSFGIAACLAGYFISNIYIKWSESPVIISFSPSDADLNSIPFPSITICNMNQASKQEAEKIIATGTPAQKKLLADYCKINSESNGTEYETDWDTMQNFLVTVGQSCSDMLKSCLWKNEVVDCNEYFNNDLTDEGLCCSFNRLPPNKIYWNPKSLSFLNQTYSNYIYDWNPEEGFPDKITAERSEYIPRRPLGAGQHLGLSITLDTQVDNYYCSSTASVGFKIVLSNPIETPRTADFGFLLSPGIEARYVINPVIREATDSLRGVPIYKRNCYFSNERRLQYYRMNGDKKKMQEAIKKADKIKKNFEFLTAQGYNVSEFILQLNEASTDKPRVKKDS</sequence>
<comment type="subcellular location">
    <subcellularLocation>
        <location evidence="1">Membrane</location>
        <topology evidence="1">Multi-pass membrane protein</topology>
    </subcellularLocation>
</comment>
<dbReference type="GO" id="GO:0005886">
    <property type="term" value="C:plasma membrane"/>
    <property type="evidence" value="ECO:0007669"/>
    <property type="project" value="TreeGrafter"/>
</dbReference>
<dbReference type="EMBL" id="JARQZJ010000121">
    <property type="protein sequence ID" value="KAK9888762.1"/>
    <property type="molecule type" value="Genomic_DNA"/>
</dbReference>
<evidence type="ECO:0000256" key="13">
    <source>
        <dbReference type="SAM" id="Coils"/>
    </source>
</evidence>
<evidence type="ECO:0000256" key="7">
    <source>
        <dbReference type="ARBA" id="ARBA00023053"/>
    </source>
</evidence>
<dbReference type="Pfam" id="PF00858">
    <property type="entry name" value="ASC"/>
    <property type="match status" value="1"/>
</dbReference>
<comment type="caution">
    <text evidence="15">The sequence shown here is derived from an EMBL/GenBank/DDBJ whole genome shotgun (WGS) entry which is preliminary data.</text>
</comment>
<evidence type="ECO:0000313" key="16">
    <source>
        <dbReference type="Proteomes" id="UP001431783"/>
    </source>
</evidence>
<accession>A0AAW1UZF8</accession>
<keyword evidence="3 12" id="KW-0813">Transport</keyword>
<proteinExistence type="inferred from homology"/>
<feature type="coiled-coil region" evidence="13">
    <location>
        <begin position="395"/>
        <end position="422"/>
    </location>
</feature>
<evidence type="ECO:0000313" key="15">
    <source>
        <dbReference type="EMBL" id="KAK9888762.1"/>
    </source>
</evidence>
<keyword evidence="9 14" id="KW-0472">Membrane</keyword>
<comment type="similarity">
    <text evidence="2 12">Belongs to the amiloride-sensitive sodium channel (TC 1.A.6) family.</text>
</comment>